<evidence type="ECO:0000259" key="6">
    <source>
        <dbReference type="Pfam" id="PF06271"/>
    </source>
</evidence>
<feature type="transmembrane region" description="Helical" evidence="5">
    <location>
        <begin position="239"/>
        <end position="258"/>
    </location>
</feature>
<comment type="subcellular location">
    <subcellularLocation>
        <location evidence="1">Membrane</location>
        <topology evidence="1">Multi-pass membrane protein</topology>
    </subcellularLocation>
</comment>
<keyword evidence="3 5" id="KW-1133">Transmembrane helix</keyword>
<accession>A0A8I2GZ15</accession>
<name>A0A8I2GZ15_RHILV</name>
<comment type="caution">
    <text evidence="7">The sequence shown here is derived from an EMBL/GenBank/DDBJ whole genome shotgun (WGS) entry which is preliminary data.</text>
</comment>
<sequence>MTYTAEIPQPVTLPPRYFWRRLEAFTIDLIIFQAVILLVVSHISATFYLDFRFPGWASTWCGVTVPDQLAQRIDAGWPLRGNEYRETSICEVTQIALGKQRYLRTGAAEDTEHWVWNDMPTFPLDAHNNPVTTPLPAYSILVSGVANTVLVAWAFAYFSANGRRTIGKLFAGLKVQSVDGQNPGIGTTFKREFLKFSPNLFFSVTAFVFSLLPILPTEDFDTLLRMMRDGYTIPDDGGTGYYVLLTVAAMAWWLLPFVEWKGQVYYDRICACKVVTTLEASRPIEARTKQNRPRIYRRLAPIRGSRRRRRRAYLQAPY</sequence>
<evidence type="ECO:0000256" key="3">
    <source>
        <dbReference type="ARBA" id="ARBA00022989"/>
    </source>
</evidence>
<protein>
    <recommendedName>
        <fullName evidence="6">RDD domain-containing protein</fullName>
    </recommendedName>
</protein>
<evidence type="ECO:0000256" key="5">
    <source>
        <dbReference type="SAM" id="Phobius"/>
    </source>
</evidence>
<evidence type="ECO:0000313" key="7">
    <source>
        <dbReference type="EMBL" id="NKM49300.1"/>
    </source>
</evidence>
<feature type="transmembrane region" description="Helical" evidence="5">
    <location>
        <begin position="200"/>
        <end position="217"/>
    </location>
</feature>
<evidence type="ECO:0000256" key="4">
    <source>
        <dbReference type="ARBA" id="ARBA00023136"/>
    </source>
</evidence>
<keyword evidence="2 5" id="KW-0812">Transmembrane</keyword>
<dbReference type="Proteomes" id="UP000662259">
    <property type="component" value="Unassembled WGS sequence"/>
</dbReference>
<dbReference type="AlphaFoldDB" id="A0A8I2GZ15"/>
<feature type="domain" description="RDD" evidence="6">
    <location>
        <begin position="137"/>
        <end position="215"/>
    </location>
</feature>
<feature type="transmembrane region" description="Helical" evidence="5">
    <location>
        <begin position="25"/>
        <end position="49"/>
    </location>
</feature>
<dbReference type="Pfam" id="PF06271">
    <property type="entry name" value="RDD"/>
    <property type="match status" value="1"/>
</dbReference>
<keyword evidence="4 5" id="KW-0472">Membrane</keyword>
<dbReference type="GO" id="GO:0016020">
    <property type="term" value="C:membrane"/>
    <property type="evidence" value="ECO:0007669"/>
    <property type="project" value="UniProtKB-SubCell"/>
</dbReference>
<dbReference type="EMBL" id="WIEZ01000022">
    <property type="protein sequence ID" value="NKM49300.1"/>
    <property type="molecule type" value="Genomic_DNA"/>
</dbReference>
<evidence type="ECO:0000256" key="1">
    <source>
        <dbReference type="ARBA" id="ARBA00004141"/>
    </source>
</evidence>
<reference evidence="7" key="1">
    <citation type="submission" date="2019-10" db="EMBL/GenBank/DDBJ databases">
        <title>Rhizobium leguminosarum symbiovar viciae collection.</title>
        <authorList>
            <person name="Boivin S."/>
            <person name="Lepetit M."/>
        </authorList>
    </citation>
    <scope>NUCLEOTIDE SEQUENCE</scope>
    <source>
        <strain evidence="7">L143</strain>
    </source>
</reference>
<organism evidence="7 8">
    <name type="scientific">Rhizobium leguminosarum bv. viciae</name>
    <dbReference type="NCBI Taxonomy" id="387"/>
    <lineage>
        <taxon>Bacteria</taxon>
        <taxon>Pseudomonadati</taxon>
        <taxon>Pseudomonadota</taxon>
        <taxon>Alphaproteobacteria</taxon>
        <taxon>Hyphomicrobiales</taxon>
        <taxon>Rhizobiaceae</taxon>
        <taxon>Rhizobium/Agrobacterium group</taxon>
        <taxon>Rhizobium</taxon>
    </lineage>
</organism>
<evidence type="ECO:0000313" key="8">
    <source>
        <dbReference type="Proteomes" id="UP000662259"/>
    </source>
</evidence>
<evidence type="ECO:0000256" key="2">
    <source>
        <dbReference type="ARBA" id="ARBA00022692"/>
    </source>
</evidence>
<feature type="transmembrane region" description="Helical" evidence="5">
    <location>
        <begin position="137"/>
        <end position="158"/>
    </location>
</feature>
<dbReference type="InterPro" id="IPR010432">
    <property type="entry name" value="RDD"/>
</dbReference>
<gene>
    <name evidence="7" type="ORF">GFL91_31085</name>
</gene>
<proteinExistence type="predicted"/>
<dbReference type="RefSeq" id="WP_151518257.1">
    <property type="nucleotide sequence ID" value="NZ_WIEZ01000022.1"/>
</dbReference>